<dbReference type="InterPro" id="IPR036873">
    <property type="entry name" value="Rhodanese-like_dom_sf"/>
</dbReference>
<feature type="domain" description="Rhodanese" evidence="1">
    <location>
        <begin position="33"/>
        <end position="68"/>
    </location>
</feature>
<keyword evidence="3" id="KW-1185">Reference proteome</keyword>
<dbReference type="Gene3D" id="3.40.250.10">
    <property type="entry name" value="Rhodanese-like domain"/>
    <property type="match status" value="1"/>
</dbReference>
<dbReference type="PANTHER" id="PTHR45187:SF2">
    <property type="entry name" value="RHODANESE-LIKE DOMAIN-CONTAINING PROTEIN 11, CHLOROPLASTIC"/>
    <property type="match status" value="1"/>
</dbReference>
<gene>
    <name evidence="2" type="primary">STR11_2</name>
    <name evidence="2" type="ORF">HAX54_047867</name>
</gene>
<dbReference type="InterPro" id="IPR044664">
    <property type="entry name" value="STR11-like"/>
</dbReference>
<comment type="caution">
    <text evidence="2">The sequence shown here is derived from an EMBL/GenBank/DDBJ whole genome shotgun (WGS) entry which is preliminary data.</text>
</comment>
<evidence type="ECO:0000259" key="1">
    <source>
        <dbReference type="PROSITE" id="PS50206"/>
    </source>
</evidence>
<name>A0ABS8STJ5_DATST</name>
<evidence type="ECO:0000313" key="2">
    <source>
        <dbReference type="EMBL" id="MCD7462150.1"/>
    </source>
</evidence>
<proteinExistence type="predicted"/>
<sequence>MDDVHGDFGFGDGNDGEVSLLDFAKAFELVIGRSIAACEVLYNAGYSNIFWVQGGLEAAEEEDLEREGPQPFKFAGIGGLSEFLGVVYPYTGPRTGPAAPYSVSAHNDMR</sequence>
<dbReference type="PROSITE" id="PS50206">
    <property type="entry name" value="RHODANESE_3"/>
    <property type="match status" value="1"/>
</dbReference>
<dbReference type="PANTHER" id="PTHR45187">
    <property type="entry name" value="RHODANESE-LIKE DOMAIN-CONTAINING PROTEIN 11, CHLOROPLASTIC"/>
    <property type="match status" value="1"/>
</dbReference>
<evidence type="ECO:0000313" key="3">
    <source>
        <dbReference type="Proteomes" id="UP000823775"/>
    </source>
</evidence>
<organism evidence="2 3">
    <name type="scientific">Datura stramonium</name>
    <name type="common">Jimsonweed</name>
    <name type="synonym">Common thornapple</name>
    <dbReference type="NCBI Taxonomy" id="4076"/>
    <lineage>
        <taxon>Eukaryota</taxon>
        <taxon>Viridiplantae</taxon>
        <taxon>Streptophyta</taxon>
        <taxon>Embryophyta</taxon>
        <taxon>Tracheophyta</taxon>
        <taxon>Spermatophyta</taxon>
        <taxon>Magnoliopsida</taxon>
        <taxon>eudicotyledons</taxon>
        <taxon>Gunneridae</taxon>
        <taxon>Pentapetalae</taxon>
        <taxon>asterids</taxon>
        <taxon>lamiids</taxon>
        <taxon>Solanales</taxon>
        <taxon>Solanaceae</taxon>
        <taxon>Solanoideae</taxon>
        <taxon>Datureae</taxon>
        <taxon>Datura</taxon>
    </lineage>
</organism>
<accession>A0ABS8STJ5</accession>
<dbReference type="InterPro" id="IPR001763">
    <property type="entry name" value="Rhodanese-like_dom"/>
</dbReference>
<reference evidence="2 3" key="1">
    <citation type="journal article" date="2021" name="BMC Genomics">
        <title>Datura genome reveals duplications of psychoactive alkaloid biosynthetic genes and high mutation rate following tissue culture.</title>
        <authorList>
            <person name="Rajewski A."/>
            <person name="Carter-House D."/>
            <person name="Stajich J."/>
            <person name="Litt A."/>
        </authorList>
    </citation>
    <scope>NUCLEOTIDE SEQUENCE [LARGE SCALE GENOMIC DNA]</scope>
    <source>
        <strain evidence="2">AR-01</strain>
    </source>
</reference>
<dbReference type="EMBL" id="JACEIK010000781">
    <property type="protein sequence ID" value="MCD7462150.1"/>
    <property type="molecule type" value="Genomic_DNA"/>
</dbReference>
<dbReference type="Proteomes" id="UP000823775">
    <property type="component" value="Unassembled WGS sequence"/>
</dbReference>
<protein>
    <submittedName>
        <fullName evidence="2">Rhodanese-like domain-containing protein 11, chloroplastic</fullName>
    </submittedName>
</protein>